<dbReference type="Proteomes" id="UP001055712">
    <property type="component" value="Unassembled WGS sequence"/>
</dbReference>
<dbReference type="InterPro" id="IPR016024">
    <property type="entry name" value="ARM-type_fold"/>
</dbReference>
<dbReference type="SUPFAM" id="SSF48371">
    <property type="entry name" value="ARM repeat"/>
    <property type="match status" value="1"/>
</dbReference>
<dbReference type="InterPro" id="IPR011989">
    <property type="entry name" value="ARM-like"/>
</dbReference>
<evidence type="ECO:0000256" key="4">
    <source>
        <dbReference type="ARBA" id="ARBA00022618"/>
    </source>
</evidence>
<dbReference type="InterPro" id="IPR027165">
    <property type="entry name" value="CND3"/>
</dbReference>
<gene>
    <name evidence="10" type="ORF">D9Q98_001938</name>
</gene>
<evidence type="ECO:0000256" key="1">
    <source>
        <dbReference type="ARBA" id="ARBA00004286"/>
    </source>
</evidence>
<feature type="region of interest" description="Disordered" evidence="8">
    <location>
        <begin position="974"/>
        <end position="1111"/>
    </location>
</feature>
<evidence type="ECO:0000256" key="6">
    <source>
        <dbReference type="ARBA" id="ARBA00023067"/>
    </source>
</evidence>
<dbReference type="OrthoDB" id="496423at2759"/>
<comment type="similarity">
    <text evidence="2">Belongs to the CND3 (condensin subunit 3) family.</text>
</comment>
<dbReference type="PANTHER" id="PTHR14418">
    <property type="entry name" value="CONDENSIN COMPLEX SUBUNIT 3-RELATED"/>
    <property type="match status" value="1"/>
</dbReference>
<keyword evidence="3" id="KW-0158">Chromosome</keyword>
<keyword evidence="4" id="KW-0132">Cell division</keyword>
<evidence type="ECO:0000256" key="7">
    <source>
        <dbReference type="ARBA" id="ARBA00023306"/>
    </source>
</evidence>
<keyword evidence="7" id="KW-0131">Cell cycle</keyword>
<reference evidence="10" key="2">
    <citation type="submission" date="2020-11" db="EMBL/GenBank/DDBJ databases">
        <authorList>
            <person name="Cecchin M."/>
            <person name="Marcolungo L."/>
            <person name="Rossato M."/>
            <person name="Girolomoni L."/>
            <person name="Cosentino E."/>
            <person name="Cuine S."/>
            <person name="Li-Beisson Y."/>
            <person name="Delledonne M."/>
            <person name="Ballottari M."/>
        </authorList>
    </citation>
    <scope>NUCLEOTIDE SEQUENCE</scope>
    <source>
        <strain evidence="10">211/11P</strain>
        <tissue evidence="10">Whole cell</tissue>
    </source>
</reference>
<evidence type="ECO:0000313" key="10">
    <source>
        <dbReference type="EMBL" id="KAI3435880.1"/>
    </source>
</evidence>
<dbReference type="GO" id="GO:0007076">
    <property type="term" value="P:mitotic chromosome condensation"/>
    <property type="evidence" value="ECO:0007669"/>
    <property type="project" value="InterPro"/>
</dbReference>
<feature type="compositionally biased region" description="Low complexity" evidence="8">
    <location>
        <begin position="974"/>
        <end position="992"/>
    </location>
</feature>
<keyword evidence="11" id="KW-1185">Reference proteome</keyword>
<feature type="compositionally biased region" description="Low complexity" evidence="8">
    <location>
        <begin position="1063"/>
        <end position="1072"/>
    </location>
</feature>
<feature type="compositionally biased region" description="Acidic residues" evidence="8">
    <location>
        <begin position="1073"/>
        <end position="1086"/>
    </location>
</feature>
<keyword evidence="5" id="KW-0498">Mitosis</keyword>
<dbReference type="Gene3D" id="1.25.10.10">
    <property type="entry name" value="Leucine-rich Repeat Variant"/>
    <property type="match status" value="1"/>
</dbReference>
<comment type="subcellular location">
    <subcellularLocation>
        <location evidence="1">Chromosome</location>
    </subcellularLocation>
</comment>
<keyword evidence="6" id="KW-0226">DNA condensation</keyword>
<dbReference type="AlphaFoldDB" id="A0A9D4TV93"/>
<reference evidence="10" key="1">
    <citation type="journal article" date="2019" name="Plant J.">
        <title>Chlorella vulgaris genome assembly and annotation reveals the molecular basis for metabolic acclimation to high light conditions.</title>
        <authorList>
            <person name="Cecchin M."/>
            <person name="Marcolungo L."/>
            <person name="Rossato M."/>
            <person name="Girolomoni L."/>
            <person name="Cosentino E."/>
            <person name="Cuine S."/>
            <person name="Li-Beisson Y."/>
            <person name="Delledonne M."/>
            <person name="Ballottari M."/>
        </authorList>
    </citation>
    <scope>NUCLEOTIDE SEQUENCE</scope>
    <source>
        <strain evidence="10">211/11P</strain>
    </source>
</reference>
<evidence type="ECO:0000313" key="11">
    <source>
        <dbReference type="Proteomes" id="UP001055712"/>
    </source>
</evidence>
<dbReference type="EMBL" id="SIDB01000002">
    <property type="protein sequence ID" value="KAI3435880.1"/>
    <property type="molecule type" value="Genomic_DNA"/>
</dbReference>
<accession>A0A9D4TV93</accession>
<name>A0A9D4TV93_CHLVU</name>
<evidence type="ECO:0000259" key="9">
    <source>
        <dbReference type="Pfam" id="PF12719"/>
    </source>
</evidence>
<protein>
    <recommendedName>
        <fullName evidence="9">Nuclear condensin complex subunit 3 C-terminal domain-containing protein</fullName>
    </recommendedName>
</protein>
<evidence type="ECO:0000256" key="3">
    <source>
        <dbReference type="ARBA" id="ARBA00022454"/>
    </source>
</evidence>
<dbReference type="GO" id="GO:0000793">
    <property type="term" value="C:condensed chromosome"/>
    <property type="evidence" value="ECO:0007669"/>
    <property type="project" value="TreeGrafter"/>
</dbReference>
<dbReference type="GO" id="GO:0051301">
    <property type="term" value="P:cell division"/>
    <property type="evidence" value="ECO:0007669"/>
    <property type="project" value="UniProtKB-KW"/>
</dbReference>
<dbReference type="InterPro" id="IPR025977">
    <property type="entry name" value="Cnd3_C"/>
</dbReference>
<dbReference type="Pfam" id="PF12719">
    <property type="entry name" value="Cnd3"/>
    <property type="match status" value="1"/>
</dbReference>
<feature type="compositionally biased region" description="Acidic residues" evidence="8">
    <location>
        <begin position="1024"/>
        <end position="1033"/>
    </location>
</feature>
<organism evidence="10 11">
    <name type="scientific">Chlorella vulgaris</name>
    <name type="common">Green alga</name>
    <dbReference type="NCBI Taxonomy" id="3077"/>
    <lineage>
        <taxon>Eukaryota</taxon>
        <taxon>Viridiplantae</taxon>
        <taxon>Chlorophyta</taxon>
        <taxon>core chlorophytes</taxon>
        <taxon>Trebouxiophyceae</taxon>
        <taxon>Chlorellales</taxon>
        <taxon>Chlorellaceae</taxon>
        <taxon>Chlorella clade</taxon>
        <taxon>Chlorella</taxon>
    </lineage>
</organism>
<dbReference type="PANTHER" id="PTHR14418:SF5">
    <property type="entry name" value="CONDENSIN COMPLEX SUBUNIT 3"/>
    <property type="match status" value="1"/>
</dbReference>
<dbReference type="GO" id="GO:0000796">
    <property type="term" value="C:condensin complex"/>
    <property type="evidence" value="ECO:0007669"/>
    <property type="project" value="InterPro"/>
</dbReference>
<proteinExistence type="inferred from homology"/>
<sequence length="1124" mass="120153">MARDRRRASAAGSALTVPQLLNEAQRGAASAHVRYAKMLWELALSDANAARDQLLAAIKWFATVAEPTVYQSRLLNFMGTFAAEATSDDRVTFVECLLVPLVDLTYARDVTARWRFCQLLHSLVGNLPPEAELSDDVLDSFQEAMEDRLEDAKPTIRAVAVRALARLPNPGADEDFSCCPLTQAMLDMLAAEKSKAVRKAVLATLPCSTFTRKVFMERTRDEADDVRKMAYMALAERVPLAAMPVDDAAALLRGGLNDRAAPVREAVASRLVAAWLEEVEGEPLRLVHALGVQAHPEECELVLRTLLDRGVASAVHLGRMAESEGLGLRADFGQEGVLMGPASALFWRVVCEWLSSDANSKGVSAANKVGAAANIDAAAAGERLEALESALPATVADMASVIAKHAAAGARYRFSTGQLMQLAAACMDFADASGRSAASSMLRGLLADAPAGDDAEEAAAWEEAWHSDTWLAALTLFLRKVYGSAAELSDALLGVIGSIHRSAGFAAEAGPAQVPEQAWLHALGVAGLLLGQLRSAWPALNVSGTFGLRDLLDSIIQPGQLHRSAKVRREAVRCLGLYCGLEGIPTSPAGHLLVLRQVLLTHSETSAVKAVAVQALADAAVARGIKDVDGLVEPEMAARYRLGLNNERPLSRDVELQQHKPLLGLLLEMLREWTERFEAAAAGGGRKQASRRSRSSEGLEQQAVLGAALVQALARLVRCHLYWVQRQEREGQVLALEDLEVIEVLVDLVVLYFNPAIEAATLVCQALPVFFQHYAELTPEHQQYLATAFLAAARTAAAEDKASGRRVTAATCTSAKVMGFLAQLLMTPYRGEHNSKHEAVGHEMLVDLVLREAVVCSSPPYLPEVPKPHLAALCRVAAALEVFPVGEVQDGATVRTLKQLARQAWAQVPDRAMRKDLDTLLERLSSRAAQFGLAVDPFTPEEVDGLLETLLDYDSSGLLADYPLPFDAVEVPQGGAAPPAAARAARAPARGKTPAKARGGRRQQAGSSSDDDEGSDSAPQMPESSDDGGEEGDGGAHRTPARAPASRLQPGRAARSTRKPIVDADSSSSLSEGEGDEGDSEGEEQDGLALLENSPAVVRNSKARRCSADSVSALRQALQENRIS</sequence>
<feature type="domain" description="Nuclear condensin complex subunit 3 C-terminal" evidence="9">
    <location>
        <begin position="545"/>
        <end position="839"/>
    </location>
</feature>
<comment type="caution">
    <text evidence="10">The sequence shown here is derived from an EMBL/GenBank/DDBJ whole genome shotgun (WGS) entry which is preliminary data.</text>
</comment>
<evidence type="ECO:0000256" key="5">
    <source>
        <dbReference type="ARBA" id="ARBA00022776"/>
    </source>
</evidence>
<evidence type="ECO:0000256" key="8">
    <source>
        <dbReference type="SAM" id="MobiDB-lite"/>
    </source>
</evidence>
<evidence type="ECO:0000256" key="2">
    <source>
        <dbReference type="ARBA" id="ARBA00006533"/>
    </source>
</evidence>